<dbReference type="EMBL" id="JABFUD020000005">
    <property type="protein sequence ID" value="KAI5079323.1"/>
    <property type="molecule type" value="Genomic_DNA"/>
</dbReference>
<comment type="caution">
    <text evidence="1">The sequence shown here is derived from an EMBL/GenBank/DDBJ whole genome shotgun (WGS) entry which is preliminary data.</text>
</comment>
<evidence type="ECO:0000313" key="2">
    <source>
        <dbReference type="Proteomes" id="UP000886520"/>
    </source>
</evidence>
<dbReference type="Proteomes" id="UP000886520">
    <property type="component" value="Chromosome 5"/>
</dbReference>
<dbReference type="AlphaFoldDB" id="A0A9D4V4Y5"/>
<gene>
    <name evidence="1" type="ORF">GOP47_0004802</name>
</gene>
<organism evidence="1 2">
    <name type="scientific">Adiantum capillus-veneris</name>
    <name type="common">Maidenhair fern</name>
    <dbReference type="NCBI Taxonomy" id="13818"/>
    <lineage>
        <taxon>Eukaryota</taxon>
        <taxon>Viridiplantae</taxon>
        <taxon>Streptophyta</taxon>
        <taxon>Embryophyta</taxon>
        <taxon>Tracheophyta</taxon>
        <taxon>Polypodiopsida</taxon>
        <taxon>Polypodiidae</taxon>
        <taxon>Polypodiales</taxon>
        <taxon>Pteridineae</taxon>
        <taxon>Pteridaceae</taxon>
        <taxon>Vittarioideae</taxon>
        <taxon>Adiantum</taxon>
    </lineage>
</organism>
<protein>
    <submittedName>
        <fullName evidence="1">Uncharacterized protein</fullName>
    </submittedName>
</protein>
<accession>A0A9D4V4Y5</accession>
<name>A0A9D4V4Y5_ADICA</name>
<evidence type="ECO:0000313" key="1">
    <source>
        <dbReference type="EMBL" id="KAI5079323.1"/>
    </source>
</evidence>
<sequence>MTVNPFVACSSVKAAIALVRAMVVQKSEAKKEHEIMIRHALFFVPSLGRCGGLQHLEQDALVESDLGRRGTSAHPICVQHPRPPVL</sequence>
<keyword evidence="2" id="KW-1185">Reference proteome</keyword>
<proteinExistence type="predicted"/>
<reference evidence="1 2" key="1">
    <citation type="submission" date="2021-01" db="EMBL/GenBank/DDBJ databases">
        <title>Adiantum capillus-veneris genome.</title>
        <authorList>
            <person name="Fang Y."/>
            <person name="Liao Q."/>
        </authorList>
    </citation>
    <scope>NUCLEOTIDE SEQUENCE [LARGE SCALE GENOMIC DNA]</scope>
    <source>
        <strain evidence="1">H3</strain>
        <tissue evidence="1">Leaf</tissue>
    </source>
</reference>